<dbReference type="GO" id="GO:0006260">
    <property type="term" value="P:DNA replication"/>
    <property type="evidence" value="ECO:0007669"/>
    <property type="project" value="UniProtKB-KW"/>
</dbReference>
<dbReference type="InterPro" id="IPR018253">
    <property type="entry name" value="DnaJ_domain_CS"/>
</dbReference>
<dbReference type="PANTHER" id="PTHR43096:SF52">
    <property type="entry name" value="DNAJ HOMOLOG 1, MITOCHONDRIAL-RELATED"/>
    <property type="match status" value="1"/>
</dbReference>
<dbReference type="SMART" id="SM00271">
    <property type="entry name" value="DnaJ"/>
    <property type="match status" value="1"/>
</dbReference>
<dbReference type="InterPro" id="IPR001623">
    <property type="entry name" value="DnaJ_domain"/>
</dbReference>
<evidence type="ECO:0000256" key="3">
    <source>
        <dbReference type="ARBA" id="ARBA00022490"/>
    </source>
</evidence>
<dbReference type="EMBL" id="NQJD01000004">
    <property type="protein sequence ID" value="TAA75676.1"/>
    <property type="molecule type" value="Genomic_DNA"/>
</dbReference>
<feature type="binding site" evidence="14">
    <location>
        <position position="147"/>
    </location>
    <ligand>
        <name>Zn(2+)</name>
        <dbReference type="ChEBI" id="CHEBI:29105"/>
        <label>1</label>
    </ligand>
</feature>
<evidence type="ECO:0000259" key="17">
    <source>
        <dbReference type="PROSITE" id="PS51188"/>
    </source>
</evidence>
<accession>A0A521G3R8</accession>
<evidence type="ECO:0000256" key="6">
    <source>
        <dbReference type="ARBA" id="ARBA00022737"/>
    </source>
</evidence>
<dbReference type="GO" id="GO:0005737">
    <property type="term" value="C:cytoplasm"/>
    <property type="evidence" value="ECO:0007669"/>
    <property type="project" value="UniProtKB-SubCell"/>
</dbReference>
<keyword evidence="3 14" id="KW-0963">Cytoplasm</keyword>
<dbReference type="InterPro" id="IPR001305">
    <property type="entry name" value="HSP_DnaJ_Cys-rich_dom"/>
</dbReference>
<comment type="domain">
    <text evidence="14">The J domain is necessary and sufficient to stimulate DnaK ATPase activity. Zinc center 1 plays an important role in the autonomous, DnaK-independent chaperone activity of DnaJ. Zinc center 2 is essential for interaction with DnaK and for DnaJ activity.</text>
</comment>
<comment type="cofactor">
    <cofactor evidence="14">
        <name>Zn(2+)</name>
        <dbReference type="ChEBI" id="CHEBI:29105"/>
    </cofactor>
    <text evidence="14">Binds 2 Zn(2+) ions per monomer.</text>
</comment>
<dbReference type="GO" id="GO:0008270">
    <property type="term" value="F:zinc ion binding"/>
    <property type="evidence" value="ECO:0007669"/>
    <property type="project" value="UniProtKB-UniRule"/>
</dbReference>
<dbReference type="GO" id="GO:0042026">
    <property type="term" value="P:protein refolding"/>
    <property type="evidence" value="ECO:0007669"/>
    <property type="project" value="TreeGrafter"/>
</dbReference>
<feature type="repeat" description="CXXCXGXG motif" evidence="14">
    <location>
        <begin position="164"/>
        <end position="171"/>
    </location>
</feature>
<evidence type="ECO:0000256" key="7">
    <source>
        <dbReference type="ARBA" id="ARBA00022771"/>
    </source>
</evidence>
<dbReference type="PANTHER" id="PTHR43096">
    <property type="entry name" value="DNAJ HOMOLOG 1, MITOCHONDRIAL-RELATED"/>
    <property type="match status" value="1"/>
</dbReference>
<evidence type="ECO:0000313" key="18">
    <source>
        <dbReference type="EMBL" id="TAA75676.1"/>
    </source>
</evidence>
<comment type="subunit">
    <text evidence="2 14">Homodimer.</text>
</comment>
<dbReference type="GO" id="GO:0031072">
    <property type="term" value="F:heat shock protein binding"/>
    <property type="evidence" value="ECO:0007669"/>
    <property type="project" value="InterPro"/>
</dbReference>
<keyword evidence="5 14" id="KW-0479">Metal-binding</keyword>
<dbReference type="Pfam" id="PF00684">
    <property type="entry name" value="DnaJ_CXXCXGXG"/>
    <property type="match status" value="1"/>
</dbReference>
<keyword evidence="6 14" id="KW-0677">Repeat</keyword>
<feature type="binding site" evidence="14">
    <location>
        <position position="164"/>
    </location>
    <ligand>
        <name>Zn(2+)</name>
        <dbReference type="ChEBI" id="CHEBI:29105"/>
        <label>2</label>
    </ligand>
</feature>
<evidence type="ECO:0000256" key="4">
    <source>
        <dbReference type="ARBA" id="ARBA00022705"/>
    </source>
</evidence>
<dbReference type="CDD" id="cd10747">
    <property type="entry name" value="DnaJ_C"/>
    <property type="match status" value="1"/>
</dbReference>
<dbReference type="PRINTS" id="PR00625">
    <property type="entry name" value="JDOMAIN"/>
</dbReference>
<keyword evidence="7 14" id="KW-0863">Zinc-finger</keyword>
<dbReference type="CDD" id="cd10719">
    <property type="entry name" value="DnaJ_zf"/>
    <property type="match status" value="1"/>
</dbReference>
<organism evidence="18 19">
    <name type="scientific">Candidatus Electronema aureum</name>
    <dbReference type="NCBI Taxonomy" id="2005002"/>
    <lineage>
        <taxon>Bacteria</taxon>
        <taxon>Pseudomonadati</taxon>
        <taxon>Thermodesulfobacteriota</taxon>
        <taxon>Desulfobulbia</taxon>
        <taxon>Desulfobulbales</taxon>
        <taxon>Desulfobulbaceae</taxon>
        <taxon>Candidatus Electronema</taxon>
    </lineage>
</organism>
<feature type="binding site" evidence="14">
    <location>
        <position position="203"/>
    </location>
    <ligand>
        <name>Zn(2+)</name>
        <dbReference type="ChEBI" id="CHEBI:29105"/>
        <label>1</label>
    </ligand>
</feature>
<dbReference type="Pfam" id="PF01556">
    <property type="entry name" value="DnaJ_C"/>
    <property type="match status" value="1"/>
</dbReference>
<evidence type="ECO:0000256" key="5">
    <source>
        <dbReference type="ARBA" id="ARBA00022723"/>
    </source>
</evidence>
<keyword evidence="4 14" id="KW-0235">DNA replication</keyword>
<dbReference type="Gene3D" id="2.10.230.10">
    <property type="entry name" value="Heat shock protein DnaJ, cysteine-rich domain"/>
    <property type="match status" value="1"/>
</dbReference>
<keyword evidence="19" id="KW-1185">Reference proteome</keyword>
<feature type="binding site" evidence="14">
    <location>
        <position position="186"/>
    </location>
    <ligand>
        <name>Zn(2+)</name>
        <dbReference type="ChEBI" id="CHEBI:29105"/>
        <label>2</label>
    </ligand>
</feature>
<evidence type="ECO:0000256" key="11">
    <source>
        <dbReference type="ARBA" id="ARBA00053423"/>
    </source>
</evidence>
<evidence type="ECO:0000256" key="15">
    <source>
        <dbReference type="PROSITE-ProRule" id="PRU00546"/>
    </source>
</evidence>
<dbReference type="PROSITE" id="PS50076">
    <property type="entry name" value="DNAJ_2"/>
    <property type="match status" value="1"/>
</dbReference>
<dbReference type="InterPro" id="IPR008971">
    <property type="entry name" value="HSP40/DnaJ_pept-bd"/>
</dbReference>
<dbReference type="FunFam" id="2.60.260.20:FF:000004">
    <property type="entry name" value="Molecular chaperone DnaJ"/>
    <property type="match status" value="1"/>
</dbReference>
<dbReference type="InterPro" id="IPR002939">
    <property type="entry name" value="DnaJ_C"/>
</dbReference>
<evidence type="ECO:0000259" key="16">
    <source>
        <dbReference type="PROSITE" id="PS50076"/>
    </source>
</evidence>
<evidence type="ECO:0000256" key="10">
    <source>
        <dbReference type="ARBA" id="ARBA00023186"/>
    </source>
</evidence>
<dbReference type="InterPro" id="IPR036410">
    <property type="entry name" value="HSP_DnaJ_Cys-rich_dom_sf"/>
</dbReference>
<dbReference type="FunFam" id="2.10.230.10:FF:000002">
    <property type="entry name" value="Molecular chaperone DnaJ"/>
    <property type="match status" value="1"/>
</dbReference>
<feature type="repeat" description="CXXCXGXG motif" evidence="14">
    <location>
        <begin position="147"/>
        <end position="154"/>
    </location>
</feature>
<dbReference type="GO" id="GO:0005524">
    <property type="term" value="F:ATP binding"/>
    <property type="evidence" value="ECO:0007669"/>
    <property type="project" value="InterPro"/>
</dbReference>
<feature type="binding site" evidence="14">
    <location>
        <position position="200"/>
    </location>
    <ligand>
        <name>Zn(2+)</name>
        <dbReference type="ChEBI" id="CHEBI:29105"/>
        <label>1</label>
    </ligand>
</feature>
<comment type="subcellular location">
    <subcellularLocation>
        <location evidence="1 14">Cytoplasm</location>
    </subcellularLocation>
</comment>
<dbReference type="InterPro" id="IPR036869">
    <property type="entry name" value="J_dom_sf"/>
</dbReference>
<dbReference type="PROSITE" id="PS00636">
    <property type="entry name" value="DNAJ_1"/>
    <property type="match status" value="1"/>
</dbReference>
<feature type="binding site" evidence="14">
    <location>
        <position position="150"/>
    </location>
    <ligand>
        <name>Zn(2+)</name>
        <dbReference type="ChEBI" id="CHEBI:29105"/>
        <label>1</label>
    </ligand>
</feature>
<feature type="repeat" description="CXXCXGXG motif" evidence="14">
    <location>
        <begin position="200"/>
        <end position="207"/>
    </location>
</feature>
<dbReference type="Gene3D" id="2.60.260.20">
    <property type="entry name" value="Urease metallochaperone UreE, N-terminal domain"/>
    <property type="match status" value="2"/>
</dbReference>
<name>A0A521G3R8_9BACT</name>
<evidence type="ECO:0000256" key="1">
    <source>
        <dbReference type="ARBA" id="ARBA00004496"/>
    </source>
</evidence>
<dbReference type="Proteomes" id="UP000316238">
    <property type="component" value="Unassembled WGS sequence"/>
</dbReference>
<keyword evidence="8 14" id="KW-0862">Zinc</keyword>
<evidence type="ECO:0000256" key="2">
    <source>
        <dbReference type="ARBA" id="ARBA00011738"/>
    </source>
</evidence>
<dbReference type="Gene3D" id="1.10.287.110">
    <property type="entry name" value="DnaJ domain"/>
    <property type="match status" value="1"/>
</dbReference>
<feature type="zinc finger region" description="CR-type" evidence="15">
    <location>
        <begin position="134"/>
        <end position="212"/>
    </location>
</feature>
<comment type="function">
    <text evidence="11 14">Participates actively in the response to hyperosmotic and heat shock by preventing the aggregation of stress-denatured proteins and by disaggregating proteins, also in an autonomous, DnaK-independent fashion. Unfolded proteins bind initially to DnaJ; upon interaction with the DnaJ-bound protein, DnaK hydrolyzes its bound ATP, resulting in the formation of a stable complex. GrpE releases ADP from DnaK; ATP binding to DnaK triggers the release of the substrate protein, thus completing the reaction cycle. Several rounds of ATP-dependent interactions between DnaJ, DnaK and GrpE are required for fully efficient folding. Also involved, together with DnaK and GrpE, in the DNA replication of plasmids through activation of initiation proteins.</text>
</comment>
<evidence type="ECO:0000313" key="19">
    <source>
        <dbReference type="Proteomes" id="UP000316238"/>
    </source>
</evidence>
<comment type="caution">
    <text evidence="18">The sequence shown here is derived from an EMBL/GenBank/DDBJ whole genome shotgun (WGS) entry which is preliminary data.</text>
</comment>
<evidence type="ECO:0000256" key="9">
    <source>
        <dbReference type="ARBA" id="ARBA00023016"/>
    </source>
</evidence>
<feature type="binding site" evidence="14">
    <location>
        <position position="167"/>
    </location>
    <ligand>
        <name>Zn(2+)</name>
        <dbReference type="ChEBI" id="CHEBI:29105"/>
        <label>2</label>
    </ligand>
</feature>
<evidence type="ECO:0000256" key="8">
    <source>
        <dbReference type="ARBA" id="ARBA00022833"/>
    </source>
</evidence>
<dbReference type="Pfam" id="PF00226">
    <property type="entry name" value="DnaJ"/>
    <property type="match status" value="1"/>
</dbReference>
<proteinExistence type="inferred from homology"/>
<reference evidence="18" key="1">
    <citation type="submission" date="2017-07" db="EMBL/GenBank/DDBJ databases">
        <title>The cable genome - Insights into the physiology and evolution of filamentous bacteria capable of sulfide oxidation via long distance electron transfer.</title>
        <authorList>
            <person name="Thorup C."/>
            <person name="Bjerg J.T."/>
            <person name="Schreiber L."/>
            <person name="Nielsen L.P."/>
            <person name="Kjeldsen K.U."/>
            <person name="Boesen T."/>
            <person name="Boggild A."/>
            <person name="Meysman F."/>
            <person name="Geelhoed J."/>
            <person name="Schramm A."/>
        </authorList>
    </citation>
    <scope>NUCLEOTIDE SEQUENCE [LARGE SCALE GENOMIC DNA]</scope>
    <source>
        <strain evidence="18">GS</strain>
    </source>
</reference>
<keyword evidence="10 14" id="KW-0143">Chaperone</keyword>
<dbReference type="AlphaFoldDB" id="A0A521G3R8"/>
<feature type="domain" description="CR-type" evidence="17">
    <location>
        <begin position="134"/>
        <end position="212"/>
    </location>
</feature>
<evidence type="ECO:0000256" key="14">
    <source>
        <dbReference type="HAMAP-Rule" id="MF_01152"/>
    </source>
</evidence>
<dbReference type="SUPFAM" id="SSF57938">
    <property type="entry name" value="DnaJ/Hsp40 cysteine-rich domain"/>
    <property type="match status" value="1"/>
</dbReference>
<comment type="similarity">
    <text evidence="12 14">Belongs to the DnaJ family.</text>
</comment>
<dbReference type="PROSITE" id="PS51188">
    <property type="entry name" value="ZF_CR"/>
    <property type="match status" value="1"/>
</dbReference>
<sequence length="375" mass="41341">MSKDYYEILEVPKNADGEVIKKAYRKHAMKYHPDRNPGDKEAEARFKEAAEAYEVLSDTKKRQIYDAYGHDGLKNTGYSGPRDASDIFSHINEMFGGIFGGFNGRAQQRNPNAPAHGNDLRYDLEISFMDAAHGVEKEVELEKRETCWTCEGSGARPGSSPQTCSTCKGRGEVIRSQGFFQVSSTCPHCRGTGQTVSDPCGDCHGEGLVSKKKKVMLKIPAGVDTGSRMRLTGEGEGGRRGGSSGDLYVVIHVKDHEYFVRDGQTIYLRYPVSMVKAALGCEVDVPTVNGTAKLKIKSGTQSGEHFTLRGEGIIGLRGHTPGDMIVEVQVQTPINLTSKQKELLQEFDGHCQDEEEGFFAKMFGSFKGRDKEQQH</sequence>
<feature type="binding site" evidence="14">
    <location>
        <position position="189"/>
    </location>
    <ligand>
        <name>Zn(2+)</name>
        <dbReference type="ChEBI" id="CHEBI:29105"/>
        <label>2</label>
    </ligand>
</feature>
<dbReference type="NCBIfam" id="TIGR02349">
    <property type="entry name" value="DnaJ_bact"/>
    <property type="match status" value="1"/>
</dbReference>
<dbReference type="CDD" id="cd06257">
    <property type="entry name" value="DnaJ"/>
    <property type="match status" value="1"/>
</dbReference>
<dbReference type="FunFam" id="1.10.287.110:FF:000034">
    <property type="entry name" value="Chaperone protein DnaJ"/>
    <property type="match status" value="1"/>
</dbReference>
<dbReference type="HAMAP" id="MF_01152">
    <property type="entry name" value="DnaJ"/>
    <property type="match status" value="1"/>
</dbReference>
<dbReference type="SUPFAM" id="SSF46565">
    <property type="entry name" value="Chaperone J-domain"/>
    <property type="match status" value="1"/>
</dbReference>
<feature type="domain" description="J" evidence="16">
    <location>
        <begin position="4"/>
        <end position="69"/>
    </location>
</feature>
<dbReference type="GO" id="GO:0009408">
    <property type="term" value="P:response to heat"/>
    <property type="evidence" value="ECO:0007669"/>
    <property type="project" value="InterPro"/>
</dbReference>
<feature type="repeat" description="CXXCXGXG motif" evidence="14">
    <location>
        <begin position="186"/>
        <end position="193"/>
    </location>
</feature>
<dbReference type="GO" id="GO:0051082">
    <property type="term" value="F:unfolded protein binding"/>
    <property type="evidence" value="ECO:0007669"/>
    <property type="project" value="UniProtKB-UniRule"/>
</dbReference>
<protein>
    <recommendedName>
        <fullName evidence="13 14">Chaperone protein DnaJ</fullName>
    </recommendedName>
</protein>
<dbReference type="SUPFAM" id="SSF49493">
    <property type="entry name" value="HSP40/DnaJ peptide-binding domain"/>
    <property type="match status" value="2"/>
</dbReference>
<dbReference type="InterPro" id="IPR012724">
    <property type="entry name" value="DnaJ"/>
</dbReference>
<gene>
    <name evidence="14" type="primary">dnaJ</name>
    <name evidence="18" type="ORF">CDV28_10417</name>
</gene>
<evidence type="ECO:0000256" key="13">
    <source>
        <dbReference type="ARBA" id="ARBA00067609"/>
    </source>
</evidence>
<keyword evidence="9 14" id="KW-0346">Stress response</keyword>
<dbReference type="NCBIfam" id="NF008035">
    <property type="entry name" value="PRK10767.1"/>
    <property type="match status" value="1"/>
</dbReference>
<evidence type="ECO:0000256" key="12">
    <source>
        <dbReference type="ARBA" id="ARBA00061004"/>
    </source>
</evidence>